<dbReference type="AlphaFoldDB" id="B0P6I1"/>
<gene>
    <name evidence="1" type="ORF">ANACOL_00358</name>
</gene>
<accession>B0P6I1</accession>
<keyword evidence="2" id="KW-1185">Reference proteome</keyword>
<proteinExistence type="predicted"/>
<comment type="caution">
    <text evidence="1">The sequence shown here is derived from an EMBL/GenBank/DDBJ whole genome shotgun (WGS) entry which is preliminary data.</text>
</comment>
<dbReference type="EMBL" id="ABGD02000005">
    <property type="protein sequence ID" value="EDS12806.1"/>
    <property type="molecule type" value="Genomic_DNA"/>
</dbReference>
<reference evidence="1" key="1">
    <citation type="submission" date="2007-11" db="EMBL/GenBank/DDBJ databases">
        <authorList>
            <person name="Fulton L."/>
            <person name="Clifton S."/>
            <person name="Fulton B."/>
            <person name="Xu J."/>
            <person name="Minx P."/>
            <person name="Pepin K.H."/>
            <person name="Johnson M."/>
            <person name="Thiruvilangam P."/>
            <person name="Bhonagiri V."/>
            <person name="Nash W.E."/>
            <person name="Mardis E.R."/>
            <person name="Wilson R.K."/>
        </authorList>
    </citation>
    <scope>NUCLEOTIDE SEQUENCE [LARGE SCALE GENOMIC DNA]</scope>
    <source>
        <strain evidence="1">DSM 17241</strain>
    </source>
</reference>
<name>B0P6I1_9FIRM</name>
<protein>
    <submittedName>
        <fullName evidence="1">Uncharacterized protein</fullName>
    </submittedName>
</protein>
<dbReference type="Proteomes" id="UP000003803">
    <property type="component" value="Unassembled WGS sequence"/>
</dbReference>
<sequence>MKTGCAKDIGRSAAQMYPEPDTTFWNFDKINKIIYFNIDLNI</sequence>
<organism evidence="1 2">
    <name type="scientific">Anaerotruncus colihominis DSM 17241</name>
    <dbReference type="NCBI Taxonomy" id="445972"/>
    <lineage>
        <taxon>Bacteria</taxon>
        <taxon>Bacillati</taxon>
        <taxon>Bacillota</taxon>
        <taxon>Clostridia</taxon>
        <taxon>Eubacteriales</taxon>
        <taxon>Oscillospiraceae</taxon>
        <taxon>Anaerotruncus</taxon>
    </lineage>
</organism>
<evidence type="ECO:0000313" key="1">
    <source>
        <dbReference type="EMBL" id="EDS12806.1"/>
    </source>
</evidence>
<dbReference type="HOGENOM" id="CLU_3246371_0_0_9"/>
<reference evidence="1" key="2">
    <citation type="submission" date="2013-09" db="EMBL/GenBank/DDBJ databases">
        <title>Draft genome sequence of Anaerotruncus colihominis(DSM 17241).</title>
        <authorList>
            <person name="Sudarsanam P."/>
            <person name="Ley R."/>
            <person name="Guruge J."/>
            <person name="Turnbaugh P.J."/>
            <person name="Mahowald M."/>
            <person name="Liep D."/>
            <person name="Gordon J."/>
        </authorList>
    </citation>
    <scope>NUCLEOTIDE SEQUENCE</scope>
    <source>
        <strain evidence="1">DSM 17241</strain>
    </source>
</reference>
<evidence type="ECO:0000313" key="2">
    <source>
        <dbReference type="Proteomes" id="UP000003803"/>
    </source>
</evidence>